<keyword evidence="3 6" id="KW-0812">Transmembrane</keyword>
<sequence>MNEGAKLSSVTSSGKVRTKKNIFNYLGPALITSALVLGPGSVTLSSKIGAIYGSQLVWTLVLAVVLMMVYTEMSTRIGIAAKSSFIEVIKKKWGFVAGLLIGIGAFLVTASFQAGNAIGTGIAVSTVTNLNPTVWIDIFTLLSIALLFAKQFYQILEKLMLVLVVIMLLAFLITVILVQPSLVDIFKGFIPTIPQGSTGLIIALFATSFSIVGALYQSYLVKEKGWTISDAGSGRKESFLGIFLLGFISFLIMITAATILKPQGLIVNDATEMGLALEPLFGGWSTFVFMLGLFGASFSSLMGNATIGGSLLADGVGVGNNLSNMKVKFLIILVMLFGSVIGIVFGSAPLNLIIFAQAVTIFVVPFIAISILVVANDEKVMGELKNKMLSNVLGIIGLLVLFYLAFNNVKNIFFS</sequence>
<comment type="subcellular location">
    <subcellularLocation>
        <location evidence="1">Membrane</location>
        <topology evidence="1">Multi-pass membrane protein</topology>
    </subcellularLocation>
</comment>
<evidence type="ECO:0000256" key="4">
    <source>
        <dbReference type="ARBA" id="ARBA00022989"/>
    </source>
</evidence>
<dbReference type="EMBL" id="JBAWSY010000002">
    <property type="protein sequence ID" value="MEI4768817.1"/>
    <property type="molecule type" value="Genomic_DNA"/>
</dbReference>
<evidence type="ECO:0000313" key="8">
    <source>
        <dbReference type="Proteomes" id="UP001364890"/>
    </source>
</evidence>
<keyword evidence="4 6" id="KW-1133">Transmembrane helix</keyword>
<evidence type="ECO:0000256" key="6">
    <source>
        <dbReference type="SAM" id="Phobius"/>
    </source>
</evidence>
<feature type="transmembrane region" description="Helical" evidence="6">
    <location>
        <begin position="132"/>
        <end position="149"/>
    </location>
</feature>
<gene>
    <name evidence="7" type="ORF">WAX74_03975</name>
</gene>
<feature type="transmembrane region" description="Helical" evidence="6">
    <location>
        <begin position="92"/>
        <end position="112"/>
    </location>
</feature>
<reference evidence="7 8" key="1">
    <citation type="submission" date="2024-01" db="EMBL/GenBank/DDBJ databases">
        <title>Seven novel Bacillus-like species.</title>
        <authorList>
            <person name="Liu G."/>
        </authorList>
    </citation>
    <scope>NUCLEOTIDE SEQUENCE [LARGE SCALE GENOMIC DNA]</scope>
    <source>
        <strain evidence="7 8">FJAT-51614</strain>
    </source>
</reference>
<evidence type="ECO:0000256" key="1">
    <source>
        <dbReference type="ARBA" id="ARBA00004141"/>
    </source>
</evidence>
<feature type="transmembrane region" description="Helical" evidence="6">
    <location>
        <begin position="280"/>
        <end position="301"/>
    </location>
</feature>
<feature type="transmembrane region" description="Helical" evidence="6">
    <location>
        <begin position="22"/>
        <end position="44"/>
    </location>
</feature>
<dbReference type="Proteomes" id="UP001364890">
    <property type="component" value="Unassembled WGS sequence"/>
</dbReference>
<protein>
    <submittedName>
        <fullName evidence="7">Nramp family divalent metal transporter</fullName>
    </submittedName>
</protein>
<feature type="transmembrane region" description="Helical" evidence="6">
    <location>
        <begin position="199"/>
        <end position="219"/>
    </location>
</feature>
<feature type="transmembrane region" description="Helical" evidence="6">
    <location>
        <begin position="50"/>
        <end position="71"/>
    </location>
</feature>
<feature type="transmembrane region" description="Helical" evidence="6">
    <location>
        <begin position="161"/>
        <end position="179"/>
    </location>
</feature>
<name>A0ABU8F1C9_9BACI</name>
<feature type="transmembrane region" description="Helical" evidence="6">
    <location>
        <begin position="354"/>
        <end position="376"/>
    </location>
</feature>
<proteinExistence type="predicted"/>
<dbReference type="InterPro" id="IPR001046">
    <property type="entry name" value="NRAMP_fam"/>
</dbReference>
<evidence type="ECO:0000313" key="7">
    <source>
        <dbReference type="EMBL" id="MEI4768817.1"/>
    </source>
</evidence>
<feature type="transmembrane region" description="Helical" evidence="6">
    <location>
        <begin position="239"/>
        <end position="260"/>
    </location>
</feature>
<dbReference type="RefSeq" id="WP_336496370.1">
    <property type="nucleotide sequence ID" value="NZ_JBAWSY010000002.1"/>
</dbReference>
<feature type="transmembrane region" description="Helical" evidence="6">
    <location>
        <begin position="329"/>
        <end position="348"/>
    </location>
</feature>
<dbReference type="PANTHER" id="PTHR11706">
    <property type="entry name" value="SOLUTE CARRIER PROTEIN FAMILY 11 MEMBER"/>
    <property type="match status" value="1"/>
</dbReference>
<dbReference type="NCBIfam" id="NF037982">
    <property type="entry name" value="Nramp_1"/>
    <property type="match status" value="1"/>
</dbReference>
<keyword evidence="2" id="KW-0813">Transport</keyword>
<dbReference type="Gene3D" id="1.20.1740.10">
    <property type="entry name" value="Amino acid/polyamine transporter I"/>
    <property type="match status" value="1"/>
</dbReference>
<evidence type="ECO:0000256" key="2">
    <source>
        <dbReference type="ARBA" id="ARBA00022448"/>
    </source>
</evidence>
<keyword evidence="8" id="KW-1185">Reference proteome</keyword>
<dbReference type="Pfam" id="PF01566">
    <property type="entry name" value="Nramp"/>
    <property type="match status" value="1"/>
</dbReference>
<evidence type="ECO:0000256" key="5">
    <source>
        <dbReference type="ARBA" id="ARBA00023136"/>
    </source>
</evidence>
<dbReference type="PANTHER" id="PTHR11706:SF33">
    <property type="entry name" value="NATURAL RESISTANCE-ASSOCIATED MACROPHAGE PROTEIN 2"/>
    <property type="match status" value="1"/>
</dbReference>
<accession>A0ABU8F1C9</accession>
<organism evidence="7 8">
    <name type="scientific">Psychrobacillus mangrovi</name>
    <dbReference type="NCBI Taxonomy" id="3117745"/>
    <lineage>
        <taxon>Bacteria</taxon>
        <taxon>Bacillati</taxon>
        <taxon>Bacillota</taxon>
        <taxon>Bacilli</taxon>
        <taxon>Bacillales</taxon>
        <taxon>Bacillaceae</taxon>
        <taxon>Psychrobacillus</taxon>
    </lineage>
</organism>
<feature type="transmembrane region" description="Helical" evidence="6">
    <location>
        <begin position="388"/>
        <end position="406"/>
    </location>
</feature>
<keyword evidence="5 6" id="KW-0472">Membrane</keyword>
<evidence type="ECO:0000256" key="3">
    <source>
        <dbReference type="ARBA" id="ARBA00022692"/>
    </source>
</evidence>
<comment type="caution">
    <text evidence="7">The sequence shown here is derived from an EMBL/GenBank/DDBJ whole genome shotgun (WGS) entry which is preliminary data.</text>
</comment>